<dbReference type="InterPro" id="IPR044927">
    <property type="entry name" value="Endonuclea_NS_2"/>
</dbReference>
<feature type="region of interest" description="Disordered" evidence="2">
    <location>
        <begin position="93"/>
        <end position="113"/>
    </location>
</feature>
<accession>A0A7X4GZS5</accession>
<evidence type="ECO:0000256" key="2">
    <source>
        <dbReference type="SAM" id="MobiDB-lite"/>
    </source>
</evidence>
<feature type="region of interest" description="Disordered" evidence="2">
    <location>
        <begin position="1"/>
        <end position="28"/>
    </location>
</feature>
<evidence type="ECO:0000313" key="4">
    <source>
        <dbReference type="EMBL" id="MYM71747.1"/>
    </source>
</evidence>
<evidence type="ECO:0000259" key="3">
    <source>
        <dbReference type="Pfam" id="PF13930"/>
    </source>
</evidence>
<protein>
    <recommendedName>
        <fullName evidence="3">Type VII secretion system protein EssD-like domain-containing protein</fullName>
    </recommendedName>
</protein>
<dbReference type="InterPro" id="IPR044929">
    <property type="entry name" value="DNA/RNA_non-sp_Endonuclease_sf"/>
</dbReference>
<sequence>MRPPLTRADDSANPQRKHAQHTARAIDSPATTRLNTLQAQMRSGPQQHSLQALQTKMNAHPTPAGVAQLELMSYSDVEAAAKNKKFNWAKFRTDTSNDDENKPAKGTGLGVETTAGTELTTTIKWKPVHANAKEGTGVDVTVLGPDHKLGSEPQAGSTKVWNKRRAQLAAASGEKYIAGHLLNNNLGGPGNDARNLTAIPATANTQQSAKIEEQVKSLVNNDFHFVHYQVDVDYTQDGAGKKLWHASKLMSKWNALDKDGKDIGPVKQVDITIPSPSSLKGGDEVTSEDNKKVIDTSGAATADVTRATDVILNNSGYLSVAVTVQTVFKQAIHAIEVKLKSAQQTNVTTEQQRDELLEEIDQMGEELKETRELLAESESELAEKIELLQEAQDENSELREKIVNLKQAMAGLHYEVDTLKQELDSVKQQVETLQLENDELRGDNERLQNDNAVLMDDNLGLQVHNAVLQDVVHLYDVGEDTLVDEDEEANMMNFLTQGRKLLADLHNMVPPSFVTGRTVSDDDNNDEL</sequence>
<dbReference type="EMBL" id="WWCR01000004">
    <property type="protein sequence ID" value="MYM71747.1"/>
    <property type="molecule type" value="Genomic_DNA"/>
</dbReference>
<dbReference type="AlphaFoldDB" id="A0A7X4GZS5"/>
<feature type="coiled-coil region" evidence="1">
    <location>
        <begin position="339"/>
        <end position="457"/>
    </location>
</feature>
<name>A0A7X4GZS5_9BURK</name>
<feature type="compositionally biased region" description="Basic and acidic residues" evidence="2">
    <location>
        <begin position="93"/>
        <end position="103"/>
    </location>
</feature>
<organism evidence="4 5">
    <name type="scientific">Duganella margarita</name>
    <dbReference type="NCBI Taxonomy" id="2692170"/>
    <lineage>
        <taxon>Bacteria</taxon>
        <taxon>Pseudomonadati</taxon>
        <taxon>Pseudomonadota</taxon>
        <taxon>Betaproteobacteria</taxon>
        <taxon>Burkholderiales</taxon>
        <taxon>Oxalobacteraceae</taxon>
        <taxon>Telluria group</taxon>
        <taxon>Duganella</taxon>
    </lineage>
</organism>
<comment type="caution">
    <text evidence="4">The sequence shown here is derived from an EMBL/GenBank/DDBJ whole genome shotgun (WGS) entry which is preliminary data.</text>
</comment>
<dbReference type="RefSeq" id="WP_161049388.1">
    <property type="nucleotide sequence ID" value="NZ_WWCR01000004.1"/>
</dbReference>
<gene>
    <name evidence="4" type="ORF">GTP56_05985</name>
</gene>
<reference evidence="4 5" key="1">
    <citation type="submission" date="2019-12" db="EMBL/GenBank/DDBJ databases">
        <title>Novel species isolated from a subtropical stream in China.</title>
        <authorList>
            <person name="Lu H."/>
        </authorList>
    </citation>
    <scope>NUCLEOTIDE SEQUENCE [LARGE SCALE GENOMIC DNA]</scope>
    <source>
        <strain evidence="4 5">FT134W</strain>
    </source>
</reference>
<keyword evidence="1" id="KW-0175">Coiled coil</keyword>
<evidence type="ECO:0000313" key="5">
    <source>
        <dbReference type="Proteomes" id="UP000469734"/>
    </source>
</evidence>
<evidence type="ECO:0000256" key="1">
    <source>
        <dbReference type="SAM" id="Coils"/>
    </source>
</evidence>
<dbReference type="Pfam" id="PF13930">
    <property type="entry name" value="Endonuclea_NS_2"/>
    <property type="match status" value="1"/>
</dbReference>
<dbReference type="Proteomes" id="UP000469734">
    <property type="component" value="Unassembled WGS sequence"/>
</dbReference>
<proteinExistence type="predicted"/>
<dbReference type="Gene3D" id="3.40.570.10">
    <property type="entry name" value="Extracellular Endonuclease, subunit A"/>
    <property type="match status" value="1"/>
</dbReference>
<feature type="domain" description="Type VII secretion system protein EssD-like" evidence="3">
    <location>
        <begin position="158"/>
        <end position="237"/>
    </location>
</feature>
<dbReference type="Gene3D" id="1.10.287.1490">
    <property type="match status" value="1"/>
</dbReference>